<evidence type="ECO:0000313" key="2">
    <source>
        <dbReference type="Proteomes" id="UP000616151"/>
    </source>
</evidence>
<comment type="caution">
    <text evidence="1">The sequence shown here is derived from an EMBL/GenBank/DDBJ whole genome shotgun (WGS) entry which is preliminary data.</text>
</comment>
<name>A0ACC5R9V9_9HYPH</name>
<evidence type="ECO:0000313" key="1">
    <source>
        <dbReference type="EMBL" id="MBK1869465.1"/>
    </source>
</evidence>
<protein>
    <submittedName>
        <fullName evidence="1">Uncharacterized protein</fullName>
    </submittedName>
</protein>
<keyword evidence="2" id="KW-1185">Reference proteome</keyword>
<organism evidence="1 2">
    <name type="scientific">Taklimakanibacter albus</name>
    <dbReference type="NCBI Taxonomy" id="2800327"/>
    <lineage>
        <taxon>Bacteria</taxon>
        <taxon>Pseudomonadati</taxon>
        <taxon>Pseudomonadota</taxon>
        <taxon>Alphaproteobacteria</taxon>
        <taxon>Hyphomicrobiales</taxon>
        <taxon>Aestuariivirgaceae</taxon>
        <taxon>Taklimakanibacter</taxon>
    </lineage>
</organism>
<sequence>MKTAFGLALSLTAALAVAGCSETKMQDLLGAGKSATPDETQVRTNRNLAMPPDLNLRPPTGEVAEDGQLNTVAAAPAEPAMDQAQPTPEPAPAPVKTASANPPPAQGAEPQQDVYEKYGISKTGPDGKPKSENQLFKELHAAQLAEKRKANPNYGTIWNMGNVFKDE</sequence>
<accession>A0ACC5R9V9</accession>
<dbReference type="Proteomes" id="UP000616151">
    <property type="component" value="Unassembled WGS sequence"/>
</dbReference>
<gene>
    <name evidence="1" type="ORF">JHL16_24100</name>
</gene>
<reference evidence="1" key="1">
    <citation type="submission" date="2021-01" db="EMBL/GenBank/DDBJ databases">
        <authorList>
            <person name="Sun Q."/>
        </authorList>
    </citation>
    <scope>NUCLEOTIDE SEQUENCE</scope>
    <source>
        <strain evidence="1">YIM B02566</strain>
    </source>
</reference>
<proteinExistence type="predicted"/>
<dbReference type="EMBL" id="JAENHL010000008">
    <property type="protein sequence ID" value="MBK1869465.1"/>
    <property type="molecule type" value="Genomic_DNA"/>
</dbReference>